<feature type="compositionally biased region" description="Basic and acidic residues" evidence="1">
    <location>
        <begin position="239"/>
        <end position="252"/>
    </location>
</feature>
<protein>
    <submittedName>
        <fullName evidence="2">Uncharacterized protein</fullName>
    </submittedName>
</protein>
<reference evidence="2" key="1">
    <citation type="submission" date="2019-09" db="EMBL/GenBank/DDBJ databases">
        <authorList>
            <person name="Zhang L."/>
        </authorList>
    </citation>
    <scope>NUCLEOTIDE SEQUENCE</scope>
</reference>
<evidence type="ECO:0000256" key="1">
    <source>
        <dbReference type="SAM" id="MobiDB-lite"/>
    </source>
</evidence>
<feature type="region of interest" description="Disordered" evidence="1">
    <location>
        <begin position="239"/>
        <end position="302"/>
    </location>
</feature>
<dbReference type="EMBL" id="LR721786">
    <property type="protein sequence ID" value="VVW69376.1"/>
    <property type="molecule type" value="Genomic_DNA"/>
</dbReference>
<feature type="region of interest" description="Disordered" evidence="1">
    <location>
        <begin position="33"/>
        <end position="61"/>
    </location>
</feature>
<gene>
    <name evidence="2" type="ORF">NYM_LOCUS25225</name>
</gene>
<feature type="compositionally biased region" description="Basic and acidic residues" evidence="1">
    <location>
        <begin position="150"/>
        <end position="166"/>
    </location>
</feature>
<accession>A0A5K1G350</accession>
<evidence type="ECO:0000313" key="2">
    <source>
        <dbReference type="EMBL" id="VVW69376.1"/>
    </source>
</evidence>
<name>A0A5K1G350_9MAGN</name>
<proteinExistence type="predicted"/>
<feature type="compositionally biased region" description="Basic and acidic residues" evidence="1">
    <location>
        <begin position="38"/>
        <end position="58"/>
    </location>
</feature>
<dbReference type="AlphaFoldDB" id="A0A5K1G350"/>
<feature type="compositionally biased region" description="Basic and acidic residues" evidence="1">
    <location>
        <begin position="284"/>
        <end position="302"/>
    </location>
</feature>
<organism evidence="2">
    <name type="scientific">Nymphaea colorata</name>
    <name type="common">pocket water lily</name>
    <dbReference type="NCBI Taxonomy" id="210225"/>
    <lineage>
        <taxon>Eukaryota</taxon>
        <taxon>Viridiplantae</taxon>
        <taxon>Streptophyta</taxon>
        <taxon>Embryophyta</taxon>
        <taxon>Tracheophyta</taxon>
        <taxon>Spermatophyta</taxon>
        <taxon>Magnoliopsida</taxon>
        <taxon>Nymphaeales</taxon>
        <taxon>Nymphaeaceae</taxon>
        <taxon>Nymphaea</taxon>
    </lineage>
</organism>
<feature type="region of interest" description="Disordered" evidence="1">
    <location>
        <begin position="150"/>
        <end position="171"/>
    </location>
</feature>
<sequence length="324" mass="35130">MCTTPTAAPHAGVQISRVEAGATGSGVQAVDLGAGEVRWPRSERGEAHGPTGRREHDRPRRRRLPNCDVKLAVVADLGLRLQELPAIKRDDVGVDLEGDDGGRGLRELFHDQNFGAPILEEEKEDGVPDDALEDDDLDHEAAGVLAVHGDQEGDAHHQGVGERGEGEDGDGPVYVAACREIGPEGEEGKDDGFLQGVGGDESQVHGVGVVSGDEVEGEQRHCKDGDEAVDAGALIRREDLPPPHRAVGQDHRHVQRHHRRQHRVQISPRDHLQLSPPSSLPNHLPKEEIEKEGDNTGHSGRERVTGGVERVLFVCLSIYIHIYM</sequence>
<dbReference type="Gramene" id="NC8G0213010.1">
    <property type="protein sequence ID" value="NC8G0213010.1:cds"/>
    <property type="gene ID" value="NC8G0213010"/>
</dbReference>
<feature type="compositionally biased region" description="Basic residues" evidence="1">
    <location>
        <begin position="253"/>
        <end position="263"/>
    </location>
</feature>